<dbReference type="EMBL" id="FOAB01000009">
    <property type="protein sequence ID" value="SEM14092.1"/>
    <property type="molecule type" value="Genomic_DNA"/>
</dbReference>
<keyword evidence="8" id="KW-1185">Reference proteome</keyword>
<keyword evidence="5" id="KW-1133">Transmembrane helix</keyword>
<feature type="transmembrane region" description="Helical" evidence="5">
    <location>
        <begin position="370"/>
        <end position="389"/>
    </location>
</feature>
<dbReference type="SMART" id="SM00421">
    <property type="entry name" value="HTH_LUXR"/>
    <property type="match status" value="1"/>
</dbReference>
<feature type="repeat" description="TPR" evidence="3">
    <location>
        <begin position="100"/>
        <end position="133"/>
    </location>
</feature>
<keyword evidence="4" id="KW-0175">Coiled coil</keyword>
<dbReference type="GO" id="GO:0006355">
    <property type="term" value="P:regulation of DNA-templated transcription"/>
    <property type="evidence" value="ECO:0007669"/>
    <property type="project" value="InterPro"/>
</dbReference>
<evidence type="ECO:0000259" key="6">
    <source>
        <dbReference type="SMART" id="SM00421"/>
    </source>
</evidence>
<dbReference type="Pfam" id="PF13424">
    <property type="entry name" value="TPR_12"/>
    <property type="match status" value="1"/>
</dbReference>
<evidence type="ECO:0000313" key="8">
    <source>
        <dbReference type="Proteomes" id="UP000198521"/>
    </source>
</evidence>
<sequence length="553" mass="64963">MIFFLFFYATFSFAQTGNNIIKTNEIDSLISVLDKNYNEPKKLYNILDASTKIDYPRGISKMHLILSFYYRKLNKIDSAFYHINNSIRISKKNNLDKQLYNSYLSLGSIYGRIKNYKKSLEFYLKSYNYYKKQGNDKHNVILRALQINIASTYSLLGDYELANNYYMQNLMDPDFEKSSIHYCQLHQNIALNLKRQKKYEEALIWLNKGLVISETYQHHLIKNNILISLCDVYLLMNKSEEAERVYYLVDNDFNWDKDFYLGMIYLGMNRLKESEILFLKSIEREKDDRKSMESYLKLSEVYSKENLWKKAKENKDRYYAIKDSLTSLNNKTVIKNNEIGFKLIEEELLNKQLDIENKLLISKNKRQSNIIIGVAIISLIGVLCFFLLLKNIKVNRELKEAKKNEKQLLEDKIELRENELHMTLVAIANRQKMFAEIKKEIDKFDKFDPNTKILKKKVKDLMVSGDNLSAISDRIESRYPGMVTRLKSVHPQLSNTEIKYCIFTKLNLTTKETASILGVSADTVKTSRSRIKKKMNVSESLSLKEYLDQLTST</sequence>
<keyword evidence="5" id="KW-0472">Membrane</keyword>
<accession>A0A1H7VXP0</accession>
<proteinExistence type="predicted"/>
<name>A0A1H7VXP0_AQUAM</name>
<dbReference type="SUPFAM" id="SSF46894">
    <property type="entry name" value="C-terminal effector domain of the bipartite response regulators"/>
    <property type="match status" value="1"/>
</dbReference>
<keyword evidence="2 3" id="KW-0802">TPR repeat</keyword>
<dbReference type="PROSITE" id="PS50005">
    <property type="entry name" value="TPR"/>
    <property type="match status" value="1"/>
</dbReference>
<evidence type="ECO:0000313" key="7">
    <source>
        <dbReference type="EMBL" id="SEM14092.1"/>
    </source>
</evidence>
<feature type="domain" description="HTH luxR-type" evidence="6">
    <location>
        <begin position="490"/>
        <end position="547"/>
    </location>
</feature>
<evidence type="ECO:0000256" key="1">
    <source>
        <dbReference type="ARBA" id="ARBA00022737"/>
    </source>
</evidence>
<dbReference type="Gene3D" id="1.25.40.10">
    <property type="entry name" value="Tetratricopeptide repeat domain"/>
    <property type="match status" value="2"/>
</dbReference>
<gene>
    <name evidence="7" type="ORF">SAMN04487910_4258</name>
</gene>
<evidence type="ECO:0000256" key="3">
    <source>
        <dbReference type="PROSITE-ProRule" id="PRU00339"/>
    </source>
</evidence>
<dbReference type="SUPFAM" id="SSF48452">
    <property type="entry name" value="TPR-like"/>
    <property type="match status" value="2"/>
</dbReference>
<evidence type="ECO:0000256" key="5">
    <source>
        <dbReference type="SAM" id="Phobius"/>
    </source>
</evidence>
<reference evidence="7 8" key="1">
    <citation type="submission" date="2016-10" db="EMBL/GenBank/DDBJ databases">
        <authorList>
            <person name="de Groot N.N."/>
        </authorList>
    </citation>
    <scope>NUCLEOTIDE SEQUENCE [LARGE SCALE GENOMIC DNA]</scope>
    <source>
        <strain evidence="7 8">DSM 25232</strain>
    </source>
</reference>
<dbReference type="InterPro" id="IPR019734">
    <property type="entry name" value="TPR_rpt"/>
</dbReference>
<feature type="coiled-coil region" evidence="4">
    <location>
        <begin position="391"/>
        <end position="419"/>
    </location>
</feature>
<dbReference type="InterPro" id="IPR011990">
    <property type="entry name" value="TPR-like_helical_dom_sf"/>
</dbReference>
<dbReference type="RefSeq" id="WP_244543069.1">
    <property type="nucleotide sequence ID" value="NZ_FOAB01000009.1"/>
</dbReference>
<evidence type="ECO:0000256" key="4">
    <source>
        <dbReference type="SAM" id="Coils"/>
    </source>
</evidence>
<keyword evidence="1" id="KW-0677">Repeat</keyword>
<dbReference type="Gene3D" id="1.10.10.10">
    <property type="entry name" value="Winged helix-like DNA-binding domain superfamily/Winged helix DNA-binding domain"/>
    <property type="match status" value="1"/>
</dbReference>
<evidence type="ECO:0000256" key="2">
    <source>
        <dbReference type="ARBA" id="ARBA00022803"/>
    </source>
</evidence>
<dbReference type="Proteomes" id="UP000198521">
    <property type="component" value="Unassembled WGS sequence"/>
</dbReference>
<organism evidence="7 8">
    <name type="scientific">Aquimarina amphilecti</name>
    <dbReference type="NCBI Taxonomy" id="1038014"/>
    <lineage>
        <taxon>Bacteria</taxon>
        <taxon>Pseudomonadati</taxon>
        <taxon>Bacteroidota</taxon>
        <taxon>Flavobacteriia</taxon>
        <taxon>Flavobacteriales</taxon>
        <taxon>Flavobacteriaceae</taxon>
        <taxon>Aquimarina</taxon>
    </lineage>
</organism>
<dbReference type="AlphaFoldDB" id="A0A1H7VXP0"/>
<dbReference type="GO" id="GO:0003677">
    <property type="term" value="F:DNA binding"/>
    <property type="evidence" value="ECO:0007669"/>
    <property type="project" value="InterPro"/>
</dbReference>
<dbReference type="InterPro" id="IPR000792">
    <property type="entry name" value="Tscrpt_reg_LuxR_C"/>
</dbReference>
<dbReference type="PANTHER" id="PTHR45641:SF19">
    <property type="entry name" value="NEPHROCYSTIN-3"/>
    <property type="match status" value="1"/>
</dbReference>
<protein>
    <submittedName>
        <fullName evidence="7">Tetratricopeptide repeat-containing protein</fullName>
    </submittedName>
</protein>
<dbReference type="Pfam" id="PF00196">
    <property type="entry name" value="GerE"/>
    <property type="match status" value="1"/>
</dbReference>
<dbReference type="STRING" id="1038014.SAMN04487910_4258"/>
<dbReference type="SMART" id="SM00028">
    <property type="entry name" value="TPR"/>
    <property type="match status" value="4"/>
</dbReference>
<dbReference type="InterPro" id="IPR036388">
    <property type="entry name" value="WH-like_DNA-bd_sf"/>
</dbReference>
<keyword evidence="5" id="KW-0812">Transmembrane</keyword>
<dbReference type="InterPro" id="IPR016032">
    <property type="entry name" value="Sig_transdc_resp-reg_C-effctor"/>
</dbReference>
<dbReference type="PANTHER" id="PTHR45641">
    <property type="entry name" value="TETRATRICOPEPTIDE REPEAT PROTEIN (AFU_ORTHOLOGUE AFUA_6G03870)"/>
    <property type="match status" value="1"/>
</dbReference>